<sequence>MKYGKTLRQRSVPAWNCYNIEYDKIKYYIKEQTTPGNGKAVAIPGRGEIDKALEFEDTLHHILAESYANITLFVKSKSGEIRSRLAQNEKQLAKLATRPKAFKSNRIPLSELQAYACIEKDVIRAGQDIESLSRFISAQRTAFRKLLKKYRKWTGSTTLDERFNKGVFDDPKGFNRFDAGPLLDTYSTLLHTIRVQYGKLIGATPSSRPDTPLETITEGSATIRELQDELDKEQKSAFDTSMLTVPLGKHSTFASYFVHPENVMELEVFLMQYAKYYLHRSRNNSLASQIHDLSKLTSFTPAEPDVSDFHTIAADDVDRFLDEQRSLKVEDLERRSGSIPQRTRAALRWSEDELAMASLRTKNGKVSRACMSQKNILDFFSKDEQFHAPLETAQGENGEAIERLRSDMMVKDNVRPLYHFASCRSRFVGLEDGEAGLCLATLDTNIRIDKADAKAVDTKRASKFPFGVLTVRQEGFSSTQLLSILDESHLVERVPGFSLEYHCIWELLQSEKSIPAPAWKDTLQRDIRKIPKTPPMPPRSSSRQISGERSPLTPPPVRRSSAKDRLGSGVGLRSAGVGPNPGAQTLQTVMSPHDSNDGTVDSGTAVEQSSAESHLSALENPPLRAFRKKKRPNYPEAPTRTLKQPQAEQQRYWNEYDNPEEGGSDEGGYAIYVDPYEASPLERAIDNFFSKIGNLFKKQWPAEEEPLLPSDPVDEESSDDELATATTPGFGTFASTAQPPRPPKSRPIVLTHLASASLIVSAVFLLVGYILSATGKHKLVTEVRVGVVLCVVCGLAAALAGFRLVVLRSQRGYEGSAWMWWGAFAVLMLEAVGAGGLLVGVFG</sequence>
<keyword evidence="2" id="KW-0926">Vacuole</keyword>
<dbReference type="PANTHER" id="PTHR46140:SF1">
    <property type="entry name" value="VACUOLAR TRANSPORTER CHAPERONE COMPLEX SUBUNIT 4-RELATED"/>
    <property type="match status" value="1"/>
</dbReference>
<feature type="transmembrane region" description="Helical" evidence="7">
    <location>
        <begin position="818"/>
        <end position="842"/>
    </location>
</feature>
<dbReference type="Proteomes" id="UP001305779">
    <property type="component" value="Unassembled WGS sequence"/>
</dbReference>
<feature type="domain" description="SPX" evidence="8">
    <location>
        <begin position="1"/>
        <end position="164"/>
    </location>
</feature>
<comment type="subcellular location">
    <subcellularLocation>
        <location evidence="1">Vacuole membrane</location>
        <topology evidence="1">Multi-pass membrane protein</topology>
    </subcellularLocation>
</comment>
<comment type="caution">
    <text evidence="9">The sequence shown here is derived from an EMBL/GenBank/DDBJ whole genome shotgun (WGS) entry which is preliminary data.</text>
</comment>
<dbReference type="CDD" id="cd14474">
    <property type="entry name" value="SPX_YDR089W"/>
    <property type="match status" value="1"/>
</dbReference>
<name>A0ABR0E466_ZASCE</name>
<accession>A0ABR0E466</accession>
<dbReference type="InterPro" id="IPR051572">
    <property type="entry name" value="VTC_Complex_Subunit"/>
</dbReference>
<feature type="compositionally biased region" description="Low complexity" evidence="6">
    <location>
        <begin position="723"/>
        <end position="737"/>
    </location>
</feature>
<gene>
    <name evidence="9" type="ORF">PRZ48_012165</name>
</gene>
<dbReference type="InterPro" id="IPR042267">
    <property type="entry name" value="VTC_sf"/>
</dbReference>
<evidence type="ECO:0000256" key="2">
    <source>
        <dbReference type="ARBA" id="ARBA00022554"/>
    </source>
</evidence>
<proteinExistence type="predicted"/>
<dbReference type="PANTHER" id="PTHR46140">
    <property type="entry name" value="VACUOLAR TRANSPORTER CHAPERONE 1-RELATED"/>
    <property type="match status" value="1"/>
</dbReference>
<evidence type="ECO:0000256" key="5">
    <source>
        <dbReference type="ARBA" id="ARBA00023136"/>
    </source>
</evidence>
<feature type="compositionally biased region" description="Polar residues" evidence="6">
    <location>
        <begin position="597"/>
        <end position="613"/>
    </location>
</feature>
<evidence type="ECO:0000256" key="4">
    <source>
        <dbReference type="ARBA" id="ARBA00022989"/>
    </source>
</evidence>
<reference evidence="9 10" key="1">
    <citation type="journal article" date="2023" name="G3 (Bethesda)">
        <title>A chromosome-level genome assembly of Zasmidium syzygii isolated from banana leaves.</title>
        <authorList>
            <person name="van Westerhoven A.C."/>
            <person name="Mehrabi R."/>
            <person name="Talebi R."/>
            <person name="Steentjes M.B.F."/>
            <person name="Corcolon B."/>
            <person name="Chong P.A."/>
            <person name="Kema G.H.J."/>
            <person name="Seidl M.F."/>
        </authorList>
    </citation>
    <scope>NUCLEOTIDE SEQUENCE [LARGE SCALE GENOMIC DNA]</scope>
    <source>
        <strain evidence="9 10">P124</strain>
    </source>
</reference>
<evidence type="ECO:0000256" key="7">
    <source>
        <dbReference type="SAM" id="Phobius"/>
    </source>
</evidence>
<evidence type="ECO:0000259" key="8">
    <source>
        <dbReference type="PROSITE" id="PS51382"/>
    </source>
</evidence>
<feature type="region of interest" description="Disordered" evidence="6">
    <location>
        <begin position="527"/>
        <end position="648"/>
    </location>
</feature>
<organism evidence="9 10">
    <name type="scientific">Zasmidium cellare</name>
    <name type="common">Wine cellar mold</name>
    <name type="synonym">Racodium cellare</name>
    <dbReference type="NCBI Taxonomy" id="395010"/>
    <lineage>
        <taxon>Eukaryota</taxon>
        <taxon>Fungi</taxon>
        <taxon>Dikarya</taxon>
        <taxon>Ascomycota</taxon>
        <taxon>Pezizomycotina</taxon>
        <taxon>Dothideomycetes</taxon>
        <taxon>Dothideomycetidae</taxon>
        <taxon>Mycosphaerellales</taxon>
        <taxon>Mycosphaerellaceae</taxon>
        <taxon>Zasmidium</taxon>
    </lineage>
</organism>
<feature type="transmembrane region" description="Helical" evidence="7">
    <location>
        <begin position="783"/>
        <end position="806"/>
    </location>
</feature>
<dbReference type="InterPro" id="IPR018966">
    <property type="entry name" value="VTC_domain"/>
</dbReference>
<keyword evidence="5 7" id="KW-0472">Membrane</keyword>
<evidence type="ECO:0000313" key="10">
    <source>
        <dbReference type="Proteomes" id="UP001305779"/>
    </source>
</evidence>
<feature type="transmembrane region" description="Helical" evidence="7">
    <location>
        <begin position="748"/>
        <end position="771"/>
    </location>
</feature>
<keyword evidence="4 7" id="KW-1133">Transmembrane helix</keyword>
<keyword evidence="3 7" id="KW-0812">Transmembrane</keyword>
<evidence type="ECO:0000256" key="6">
    <source>
        <dbReference type="SAM" id="MobiDB-lite"/>
    </source>
</evidence>
<dbReference type="PROSITE" id="PS51382">
    <property type="entry name" value="SPX"/>
    <property type="match status" value="1"/>
</dbReference>
<evidence type="ECO:0000256" key="1">
    <source>
        <dbReference type="ARBA" id="ARBA00004128"/>
    </source>
</evidence>
<protein>
    <recommendedName>
        <fullName evidence="8">SPX domain-containing protein</fullName>
    </recommendedName>
</protein>
<dbReference type="EMBL" id="JAXOVC010000010">
    <property type="protein sequence ID" value="KAK4496185.1"/>
    <property type="molecule type" value="Genomic_DNA"/>
</dbReference>
<keyword evidence="10" id="KW-1185">Reference proteome</keyword>
<dbReference type="Pfam" id="PF09359">
    <property type="entry name" value="VTC"/>
    <property type="match status" value="1"/>
</dbReference>
<feature type="compositionally biased region" description="Acidic residues" evidence="6">
    <location>
        <begin position="703"/>
        <end position="722"/>
    </location>
</feature>
<evidence type="ECO:0000313" key="9">
    <source>
        <dbReference type="EMBL" id="KAK4496185.1"/>
    </source>
</evidence>
<dbReference type="Gene3D" id="3.20.100.30">
    <property type="entry name" value="VTC, catalytic tunnel domain"/>
    <property type="match status" value="1"/>
</dbReference>
<evidence type="ECO:0000256" key="3">
    <source>
        <dbReference type="ARBA" id="ARBA00022692"/>
    </source>
</evidence>
<feature type="region of interest" description="Disordered" evidence="6">
    <location>
        <begin position="703"/>
        <end position="743"/>
    </location>
</feature>
<dbReference type="InterPro" id="IPR004331">
    <property type="entry name" value="SPX_dom"/>
</dbReference>